<name>A0A8D1TA52_PIG</name>
<proteinExistence type="predicted"/>
<organism evidence="1 2">
    <name type="scientific">Sus scrofa</name>
    <name type="common">Pig</name>
    <dbReference type="NCBI Taxonomy" id="9823"/>
    <lineage>
        <taxon>Eukaryota</taxon>
        <taxon>Metazoa</taxon>
        <taxon>Chordata</taxon>
        <taxon>Craniata</taxon>
        <taxon>Vertebrata</taxon>
        <taxon>Euteleostomi</taxon>
        <taxon>Mammalia</taxon>
        <taxon>Eutheria</taxon>
        <taxon>Laurasiatheria</taxon>
        <taxon>Artiodactyla</taxon>
        <taxon>Suina</taxon>
        <taxon>Suidae</taxon>
        <taxon>Sus</taxon>
    </lineage>
</organism>
<protein>
    <submittedName>
        <fullName evidence="1">Uncharacterized protein</fullName>
    </submittedName>
</protein>
<dbReference type="Proteomes" id="UP000694571">
    <property type="component" value="Unplaced"/>
</dbReference>
<reference evidence="1" key="1">
    <citation type="submission" date="2025-08" db="UniProtKB">
        <authorList>
            <consortium name="Ensembl"/>
        </authorList>
    </citation>
    <scope>IDENTIFICATION</scope>
</reference>
<evidence type="ECO:0000313" key="2">
    <source>
        <dbReference type="Proteomes" id="UP000694571"/>
    </source>
</evidence>
<dbReference type="AlphaFoldDB" id="A0A8D1TA52"/>
<evidence type="ECO:0000313" key="1">
    <source>
        <dbReference type="Ensembl" id="ENSSSCP00050012634.1"/>
    </source>
</evidence>
<accession>A0A8D1TA52</accession>
<dbReference type="Ensembl" id="ENSSSCT00050030333.1">
    <property type="protein sequence ID" value="ENSSSCP00050012634.1"/>
    <property type="gene ID" value="ENSSSCG00050022478.1"/>
</dbReference>
<sequence>MDEFQDVQQTEIKLLLNDKNGTRNFQDFDCQVEPVELDWKQTIYWIYHTLASIINPVSMHSLTLRICKKSPSTLLSVMWMPQTRRKVHPLSQLGTSTPQWMSGPKCYLLFSPT</sequence>